<keyword evidence="2" id="KW-0812">Transmembrane</keyword>
<evidence type="ECO:0000256" key="1">
    <source>
        <dbReference type="SAM" id="MobiDB-lite"/>
    </source>
</evidence>
<feature type="transmembrane region" description="Helical" evidence="2">
    <location>
        <begin position="333"/>
        <end position="355"/>
    </location>
</feature>
<organism evidence="3 4">
    <name type="scientific">Vitrella brassicaformis (strain CCMP3155)</name>
    <dbReference type="NCBI Taxonomy" id="1169540"/>
    <lineage>
        <taxon>Eukaryota</taxon>
        <taxon>Sar</taxon>
        <taxon>Alveolata</taxon>
        <taxon>Colpodellida</taxon>
        <taxon>Vitrellaceae</taxon>
        <taxon>Vitrella</taxon>
    </lineage>
</organism>
<feature type="transmembrane region" description="Helical" evidence="2">
    <location>
        <begin position="188"/>
        <end position="207"/>
    </location>
</feature>
<name>A0A0G4GQH6_VITBC</name>
<reference evidence="3 4" key="1">
    <citation type="submission" date="2014-11" db="EMBL/GenBank/DDBJ databases">
        <authorList>
            <person name="Zhu J."/>
            <person name="Qi W."/>
            <person name="Song R."/>
        </authorList>
    </citation>
    <scope>NUCLEOTIDE SEQUENCE [LARGE SCALE GENOMIC DNA]</scope>
</reference>
<dbReference type="EMBL" id="CDMY01000757">
    <property type="protein sequence ID" value="CEM32478.1"/>
    <property type="molecule type" value="Genomic_DNA"/>
</dbReference>
<accession>A0A0G4GQH6</accession>
<keyword evidence="2" id="KW-1133">Transmembrane helix</keyword>
<protein>
    <submittedName>
        <fullName evidence="3">Uncharacterized protein</fullName>
    </submittedName>
</protein>
<feature type="transmembrane region" description="Helical" evidence="2">
    <location>
        <begin position="159"/>
        <end position="182"/>
    </location>
</feature>
<dbReference type="Proteomes" id="UP000041254">
    <property type="component" value="Unassembled WGS sequence"/>
</dbReference>
<keyword evidence="4" id="KW-1185">Reference proteome</keyword>
<feature type="region of interest" description="Disordered" evidence="1">
    <location>
        <begin position="1"/>
        <end position="59"/>
    </location>
</feature>
<dbReference type="AlphaFoldDB" id="A0A0G4GQH6"/>
<evidence type="ECO:0000256" key="2">
    <source>
        <dbReference type="SAM" id="Phobius"/>
    </source>
</evidence>
<proteinExistence type="predicted"/>
<evidence type="ECO:0000313" key="4">
    <source>
        <dbReference type="Proteomes" id="UP000041254"/>
    </source>
</evidence>
<sequence>MMKLPRGDSSGSPSRSLSSIPKEGPSADSPLSLTPIGSSRRITEGNQRPPLPPCLPTKAADDSVPVDIGTVPEEWGFWTIQISGPIKLWLRDTPINALIDILFAGALNYAYCIVVADLVGSERLRYWWLDIACRYLWPTLILALKIMGQFQPPRGVFELLLVNIACFVAVGLGSFGLYIAPIGRLFTFLWYIGAIWCGGCTVFTCFVPRSFKVPTSPPSPRAERCRLPRPQITQHILAEQFSPLQYEESIAYQRLAQWCSCKGSAVAVERSLKLLLFFLVVIDWTSDLAVGVDLVTRGLLWQSVIIFALSLCDVVAFNAHWPARPLMELSVRFHLTVFIVSLGEIPIAIITFMSMPEECCLLK</sequence>
<feature type="compositionally biased region" description="Low complexity" evidence="1">
    <location>
        <begin position="7"/>
        <end position="19"/>
    </location>
</feature>
<dbReference type="InParanoid" id="A0A0G4GQH6"/>
<gene>
    <name evidence="3" type="ORF">Vbra_4568</name>
</gene>
<keyword evidence="2" id="KW-0472">Membrane</keyword>
<feature type="transmembrane region" description="Helical" evidence="2">
    <location>
        <begin position="298"/>
        <end position="321"/>
    </location>
</feature>
<dbReference type="VEuPathDB" id="CryptoDB:Vbra_4568"/>
<feature type="transmembrane region" description="Helical" evidence="2">
    <location>
        <begin position="97"/>
        <end position="120"/>
    </location>
</feature>
<dbReference type="PhylomeDB" id="A0A0G4GQH6"/>
<evidence type="ECO:0000313" key="3">
    <source>
        <dbReference type="EMBL" id="CEM32478.1"/>
    </source>
</evidence>